<dbReference type="OrthoDB" id="4392084at2"/>
<dbReference type="InterPro" id="IPR036291">
    <property type="entry name" value="NAD(P)-bd_dom_sf"/>
</dbReference>
<dbReference type="SUPFAM" id="SSF51735">
    <property type="entry name" value="NAD(P)-binding Rossmann-fold domains"/>
    <property type="match status" value="1"/>
</dbReference>
<dbReference type="Gene3D" id="3.40.50.720">
    <property type="entry name" value="NAD(P)-binding Rossmann-like Domain"/>
    <property type="match status" value="1"/>
</dbReference>
<accession>A0A2R4XHF7</accession>
<dbReference type="RefSeq" id="WP_108620592.1">
    <property type="nucleotide sequence ID" value="NZ_CP028901.1"/>
</dbReference>
<dbReference type="InterPro" id="IPR055222">
    <property type="entry name" value="PRISE-like_Rossmann-fold"/>
</dbReference>
<evidence type="ECO:0000313" key="2">
    <source>
        <dbReference type="EMBL" id="AWB33163.1"/>
    </source>
</evidence>
<dbReference type="KEGG" id="boz:DBV39_04925"/>
<protein>
    <submittedName>
        <fullName evidence="2">NAD-dependent dehydratase</fullName>
    </submittedName>
</protein>
<name>A0A2R4XHF7_9BURK</name>
<evidence type="ECO:0000313" key="3">
    <source>
        <dbReference type="Proteomes" id="UP000244571"/>
    </source>
</evidence>
<dbReference type="PANTHER" id="PTHR32487:SF8">
    <property type="entry name" value="NAD-DEPENDENT EPIMERASE_DEHYDRATASE DOMAIN-CONTAINING PROTEIN"/>
    <property type="match status" value="1"/>
</dbReference>
<dbReference type="Pfam" id="PF22917">
    <property type="entry name" value="PRISE"/>
    <property type="match status" value="1"/>
</dbReference>
<keyword evidence="3" id="KW-1185">Reference proteome</keyword>
<proteinExistence type="predicted"/>
<evidence type="ECO:0000259" key="1">
    <source>
        <dbReference type="Pfam" id="PF22917"/>
    </source>
</evidence>
<dbReference type="AlphaFoldDB" id="A0A2R4XHF7"/>
<gene>
    <name evidence="2" type="ORF">DBV39_04925</name>
</gene>
<feature type="domain" description="PRISE-like Rossmann-fold" evidence="1">
    <location>
        <begin position="54"/>
        <end position="349"/>
    </location>
</feature>
<reference evidence="2 3" key="1">
    <citation type="submission" date="2018-04" db="EMBL/GenBank/DDBJ databases">
        <title>Bordetella sp. HZ20 isolated from seawater.</title>
        <authorList>
            <person name="Sun C."/>
        </authorList>
    </citation>
    <scope>NUCLEOTIDE SEQUENCE [LARGE SCALE GENOMIC DNA]</scope>
    <source>
        <strain evidence="2 3">HZ20</strain>
    </source>
</reference>
<dbReference type="PANTHER" id="PTHR32487">
    <property type="entry name" value="3-OXO-DELTA(4,5)-STEROID 5-BETA-REDUCTASE"/>
    <property type="match status" value="1"/>
</dbReference>
<organism evidence="2 3">
    <name type="scientific">Orrella marina</name>
    <dbReference type="NCBI Taxonomy" id="2163011"/>
    <lineage>
        <taxon>Bacteria</taxon>
        <taxon>Pseudomonadati</taxon>
        <taxon>Pseudomonadota</taxon>
        <taxon>Betaproteobacteria</taxon>
        <taxon>Burkholderiales</taxon>
        <taxon>Alcaligenaceae</taxon>
        <taxon>Orrella</taxon>
    </lineage>
</organism>
<dbReference type="Proteomes" id="UP000244571">
    <property type="component" value="Chromosome"/>
</dbReference>
<sequence>MKHALVLGSTGVIGGSIVKQLLNEGEWRVTCVNRSGTAPQGADALALDILDDKSFKAALKSMPAVTHLFYAAYQPRSSRFLEIEPNLDMLRRAIDLAEVHAGSLQRVVLITGGKYYGLQWGAIKTPARETDPRHLAPNFYYQQHDHLVERSIAGGWSWSHLIPPYVTGYSERAPMNLVMTLGVLGTLSRAQKVPLRFPGTAAAWNALHHIADADQIAAAACWASTSENAGNEIFNIANGDPSRWKNTWAVLARYFDMEMADPIPVPLDMVPEAFGDLWKSISLEQGLVQNDIGRLVNWQWAHYMFNVAFSNDVLFETGKIRRAGFHQCLDTETTLLARFDELVARKLIPDVSR</sequence>
<dbReference type="EMBL" id="CP028901">
    <property type="protein sequence ID" value="AWB33163.1"/>
    <property type="molecule type" value="Genomic_DNA"/>
</dbReference>